<dbReference type="PANTHER" id="PTHR43671">
    <property type="entry name" value="SERINE/THREONINE-PROTEIN KINASE NEK"/>
    <property type="match status" value="1"/>
</dbReference>
<keyword evidence="12" id="KW-1185">Reference proteome</keyword>
<organism evidence="11 12">
    <name type="scientific">Acrocarpospora pleiomorpha</name>
    <dbReference type="NCBI Taxonomy" id="90975"/>
    <lineage>
        <taxon>Bacteria</taxon>
        <taxon>Bacillati</taxon>
        <taxon>Actinomycetota</taxon>
        <taxon>Actinomycetes</taxon>
        <taxon>Streptosporangiales</taxon>
        <taxon>Streptosporangiaceae</taxon>
        <taxon>Acrocarpospora</taxon>
    </lineage>
</organism>
<sequence>MADPDIAWPEENLEQVDGEGGEADVGDGANLRLLIREEGATGFAAALLVLKGALIALAADHRDGAAHPDLAPENVIVTPAGGIRLVADPAEAPAYKAPELWRGAPASPASDIYAVTAVFFECLTGGPPFDAAAAARLGWLHRTVPPPVEQVPEGLRRLVERGLSKAPQHRPSSAAAFAAEVEAVAVAALGPDWERPGRVALAALASSHASAVPEEPVEPPAPRPSRVKVATLVALAAAAVVVVAVSAGDRPSRQSYQAAQPQPRPAVTLLPTPSLVTVQPAENSEPLPVHHKPVVIAEETGAPRTAKPRKSSTPTPTAKDDPSKSHAPSAEPEDDPATVPDGESKQPPPPASEPTSAPILEVEASVELPILGGNGLDVSVGVQTGLLGLSL</sequence>
<keyword evidence="3" id="KW-0808">Transferase</keyword>
<evidence type="ECO:0000256" key="6">
    <source>
        <dbReference type="ARBA" id="ARBA00022840"/>
    </source>
</evidence>
<comment type="catalytic activity">
    <reaction evidence="7">
        <text>L-threonyl-[protein] + ATP = O-phospho-L-threonyl-[protein] + ADP + H(+)</text>
        <dbReference type="Rhea" id="RHEA:46608"/>
        <dbReference type="Rhea" id="RHEA-COMP:11060"/>
        <dbReference type="Rhea" id="RHEA-COMP:11605"/>
        <dbReference type="ChEBI" id="CHEBI:15378"/>
        <dbReference type="ChEBI" id="CHEBI:30013"/>
        <dbReference type="ChEBI" id="CHEBI:30616"/>
        <dbReference type="ChEBI" id="CHEBI:61977"/>
        <dbReference type="ChEBI" id="CHEBI:456216"/>
        <dbReference type="EC" id="2.7.11.1"/>
    </reaction>
</comment>
<evidence type="ECO:0000259" key="10">
    <source>
        <dbReference type="PROSITE" id="PS50011"/>
    </source>
</evidence>
<dbReference type="EMBL" id="BLAF01000035">
    <property type="protein sequence ID" value="GES22886.1"/>
    <property type="molecule type" value="Genomic_DNA"/>
</dbReference>
<dbReference type="GO" id="GO:0005524">
    <property type="term" value="F:ATP binding"/>
    <property type="evidence" value="ECO:0007669"/>
    <property type="project" value="UniProtKB-KW"/>
</dbReference>
<dbReference type="PANTHER" id="PTHR43671:SF98">
    <property type="entry name" value="SERINE_THREONINE-PROTEIN KINASE NEK11"/>
    <property type="match status" value="1"/>
</dbReference>
<feature type="region of interest" description="Disordered" evidence="9">
    <location>
        <begin position="283"/>
        <end position="360"/>
    </location>
</feature>
<evidence type="ECO:0000256" key="4">
    <source>
        <dbReference type="ARBA" id="ARBA00022741"/>
    </source>
</evidence>
<keyword evidence="2" id="KW-0723">Serine/threonine-protein kinase</keyword>
<accession>A0A5M3XQ55</accession>
<evidence type="ECO:0000313" key="12">
    <source>
        <dbReference type="Proteomes" id="UP000377595"/>
    </source>
</evidence>
<protein>
    <recommendedName>
        <fullName evidence="1">non-specific serine/threonine protein kinase</fullName>
        <ecNumber evidence="1">2.7.11.1</ecNumber>
    </recommendedName>
</protein>
<evidence type="ECO:0000256" key="2">
    <source>
        <dbReference type="ARBA" id="ARBA00022527"/>
    </source>
</evidence>
<dbReference type="InterPro" id="IPR011009">
    <property type="entry name" value="Kinase-like_dom_sf"/>
</dbReference>
<dbReference type="Gene3D" id="1.10.510.10">
    <property type="entry name" value="Transferase(Phosphotransferase) domain 1"/>
    <property type="match status" value="1"/>
</dbReference>
<dbReference type="Pfam" id="PF00069">
    <property type="entry name" value="Pkinase"/>
    <property type="match status" value="1"/>
</dbReference>
<evidence type="ECO:0000313" key="11">
    <source>
        <dbReference type="EMBL" id="GES22886.1"/>
    </source>
</evidence>
<dbReference type="GO" id="GO:0004674">
    <property type="term" value="F:protein serine/threonine kinase activity"/>
    <property type="evidence" value="ECO:0007669"/>
    <property type="project" value="UniProtKB-KW"/>
</dbReference>
<evidence type="ECO:0000256" key="3">
    <source>
        <dbReference type="ARBA" id="ARBA00022679"/>
    </source>
</evidence>
<keyword evidence="5" id="KW-0418">Kinase</keyword>
<evidence type="ECO:0000256" key="8">
    <source>
        <dbReference type="ARBA" id="ARBA00048679"/>
    </source>
</evidence>
<dbReference type="Proteomes" id="UP000377595">
    <property type="component" value="Unassembled WGS sequence"/>
</dbReference>
<reference evidence="11 12" key="1">
    <citation type="submission" date="2019-10" db="EMBL/GenBank/DDBJ databases">
        <title>Whole genome shotgun sequence of Acrocarpospora pleiomorpha NBRC 16267.</title>
        <authorList>
            <person name="Ichikawa N."/>
            <person name="Kimura A."/>
            <person name="Kitahashi Y."/>
            <person name="Komaki H."/>
            <person name="Oguchi A."/>
        </authorList>
    </citation>
    <scope>NUCLEOTIDE SEQUENCE [LARGE SCALE GENOMIC DNA]</scope>
    <source>
        <strain evidence="11 12">NBRC 16267</strain>
    </source>
</reference>
<feature type="domain" description="Protein kinase" evidence="10">
    <location>
        <begin position="1"/>
        <end position="184"/>
    </location>
</feature>
<keyword evidence="6" id="KW-0067">ATP-binding</keyword>
<dbReference type="PROSITE" id="PS50011">
    <property type="entry name" value="PROTEIN_KINASE_DOM"/>
    <property type="match status" value="1"/>
</dbReference>
<dbReference type="AlphaFoldDB" id="A0A5M3XQ55"/>
<keyword evidence="4" id="KW-0547">Nucleotide-binding</keyword>
<comment type="caution">
    <text evidence="11">The sequence shown here is derived from an EMBL/GenBank/DDBJ whole genome shotgun (WGS) entry which is preliminary data.</text>
</comment>
<dbReference type="SUPFAM" id="SSF56112">
    <property type="entry name" value="Protein kinase-like (PK-like)"/>
    <property type="match status" value="1"/>
</dbReference>
<dbReference type="InterPro" id="IPR050660">
    <property type="entry name" value="NEK_Ser/Thr_kinase"/>
</dbReference>
<proteinExistence type="predicted"/>
<dbReference type="InterPro" id="IPR000719">
    <property type="entry name" value="Prot_kinase_dom"/>
</dbReference>
<name>A0A5M3XQ55_9ACTN</name>
<evidence type="ECO:0000256" key="5">
    <source>
        <dbReference type="ARBA" id="ARBA00022777"/>
    </source>
</evidence>
<dbReference type="EC" id="2.7.11.1" evidence="1"/>
<evidence type="ECO:0000256" key="1">
    <source>
        <dbReference type="ARBA" id="ARBA00012513"/>
    </source>
</evidence>
<dbReference type="SMART" id="SM00220">
    <property type="entry name" value="S_TKc"/>
    <property type="match status" value="1"/>
</dbReference>
<comment type="catalytic activity">
    <reaction evidence="8">
        <text>L-seryl-[protein] + ATP = O-phospho-L-seryl-[protein] + ADP + H(+)</text>
        <dbReference type="Rhea" id="RHEA:17989"/>
        <dbReference type="Rhea" id="RHEA-COMP:9863"/>
        <dbReference type="Rhea" id="RHEA-COMP:11604"/>
        <dbReference type="ChEBI" id="CHEBI:15378"/>
        <dbReference type="ChEBI" id="CHEBI:29999"/>
        <dbReference type="ChEBI" id="CHEBI:30616"/>
        <dbReference type="ChEBI" id="CHEBI:83421"/>
        <dbReference type="ChEBI" id="CHEBI:456216"/>
        <dbReference type="EC" id="2.7.11.1"/>
    </reaction>
</comment>
<dbReference type="RefSeq" id="WP_170321702.1">
    <property type="nucleotide sequence ID" value="NZ_BAAAHM010000038.1"/>
</dbReference>
<gene>
    <name evidence="11" type="ORF">Aple_057850</name>
</gene>
<evidence type="ECO:0000256" key="9">
    <source>
        <dbReference type="SAM" id="MobiDB-lite"/>
    </source>
</evidence>
<evidence type="ECO:0000256" key="7">
    <source>
        <dbReference type="ARBA" id="ARBA00047899"/>
    </source>
</evidence>